<dbReference type="EMBL" id="CAJJDP010000145">
    <property type="protein sequence ID" value="CAD8208599.1"/>
    <property type="molecule type" value="Genomic_DNA"/>
</dbReference>
<dbReference type="PANTHER" id="PTHR15615:SF108">
    <property type="entry name" value="PROTEIN CNPPD1"/>
    <property type="match status" value="1"/>
</dbReference>
<sequence>MGCVTQRQKKDFIFSTIPVQEQREDDLDEWTKVIQKQQGKHGNHSGKAILTKSKTLSARYHQPLEQIDEEENIVFNRIIIFKNVASQQYDIIGIAFQDFRCLIKSQSLLYSHINLRVTNSPIIQVRVLNQLADRYNIPVADPQSVQLQVEFEGFYKINNSVFFNSLHHHNPVKVPSRKSIEYRDQRSIIQDFRNIGVELTLNIINYVLFARQLNGFGFYSVISISDLNNYEIKYVKQLKFQQKRFQNEDANVYNCSYQVCVVRMLNILISYHNFIQYIQLLHIYLLGKMDVEYVGVKQEFLEDSIIYSIARVLDEIVRETDIIESPQQTAFHTNKKPAISLAKYLERIQMYSYCSNECFILALIYIDRIQQKNQDVVINSFCVHRFMFACIILSIKYNDDDYYKNDYYAKVGGITISELNKLEQELLTLLDYELYVSQQQYYFYKDKLMKYAKL</sequence>
<protein>
    <recommendedName>
        <fullName evidence="3">Cyclin</fullName>
    </recommendedName>
</protein>
<dbReference type="GO" id="GO:0019901">
    <property type="term" value="F:protein kinase binding"/>
    <property type="evidence" value="ECO:0007669"/>
    <property type="project" value="InterPro"/>
</dbReference>
<gene>
    <name evidence="1" type="ORF">POCTA_138.1.T1440145</name>
</gene>
<reference evidence="1" key="1">
    <citation type="submission" date="2021-01" db="EMBL/GenBank/DDBJ databases">
        <authorList>
            <consortium name="Genoscope - CEA"/>
            <person name="William W."/>
        </authorList>
    </citation>
    <scope>NUCLEOTIDE SEQUENCE</scope>
</reference>
<evidence type="ECO:0000313" key="2">
    <source>
        <dbReference type="Proteomes" id="UP000683925"/>
    </source>
</evidence>
<dbReference type="InterPro" id="IPR013922">
    <property type="entry name" value="Cyclin_PHO80-like"/>
</dbReference>
<dbReference type="Proteomes" id="UP000683925">
    <property type="component" value="Unassembled WGS sequence"/>
</dbReference>
<proteinExistence type="predicted"/>
<name>A0A8S1Y3M2_PAROT</name>
<keyword evidence="2" id="KW-1185">Reference proteome</keyword>
<dbReference type="OrthoDB" id="337735at2759"/>
<accession>A0A8S1Y3M2</accession>
<comment type="caution">
    <text evidence="1">The sequence shown here is derived from an EMBL/GenBank/DDBJ whole genome shotgun (WGS) entry which is preliminary data.</text>
</comment>
<evidence type="ECO:0008006" key="3">
    <source>
        <dbReference type="Google" id="ProtNLM"/>
    </source>
</evidence>
<dbReference type="PANTHER" id="PTHR15615">
    <property type="match status" value="1"/>
</dbReference>
<dbReference type="Pfam" id="PF08613">
    <property type="entry name" value="Cyclin"/>
    <property type="match status" value="1"/>
</dbReference>
<dbReference type="AlphaFoldDB" id="A0A8S1Y3M2"/>
<organism evidence="1 2">
    <name type="scientific">Paramecium octaurelia</name>
    <dbReference type="NCBI Taxonomy" id="43137"/>
    <lineage>
        <taxon>Eukaryota</taxon>
        <taxon>Sar</taxon>
        <taxon>Alveolata</taxon>
        <taxon>Ciliophora</taxon>
        <taxon>Intramacronucleata</taxon>
        <taxon>Oligohymenophorea</taxon>
        <taxon>Peniculida</taxon>
        <taxon>Parameciidae</taxon>
        <taxon>Paramecium</taxon>
    </lineage>
</organism>
<evidence type="ECO:0000313" key="1">
    <source>
        <dbReference type="EMBL" id="CAD8208599.1"/>
    </source>
</evidence>
<dbReference type="CDD" id="cd20558">
    <property type="entry name" value="CYCLIN_ScPCL7-like"/>
    <property type="match status" value="1"/>
</dbReference>